<comment type="caution">
    <text evidence="1">The sequence shown here is derived from an EMBL/GenBank/DDBJ whole genome shotgun (WGS) entry which is preliminary data.</text>
</comment>
<name>A0A9X8R0F0_9ACTN</name>
<organism evidence="1 2">
    <name type="scientific">Streptomyces yunnanensis</name>
    <dbReference type="NCBI Taxonomy" id="156453"/>
    <lineage>
        <taxon>Bacteria</taxon>
        <taxon>Bacillati</taxon>
        <taxon>Actinomycetota</taxon>
        <taxon>Actinomycetes</taxon>
        <taxon>Kitasatosporales</taxon>
        <taxon>Streptomycetaceae</taxon>
        <taxon>Streptomyces</taxon>
    </lineage>
</organism>
<evidence type="ECO:0000313" key="1">
    <source>
        <dbReference type="EMBL" id="SHN33859.1"/>
    </source>
</evidence>
<reference evidence="2" key="1">
    <citation type="submission" date="2016-11" db="EMBL/GenBank/DDBJ databases">
        <authorList>
            <person name="Jaros S."/>
            <person name="Januszkiewicz K."/>
            <person name="Wedrychowicz H."/>
        </authorList>
    </citation>
    <scope>NUCLEOTIDE SEQUENCE [LARGE SCALE GENOMIC DNA]</scope>
    <source>
        <strain evidence="2">CGMCC 4.3555</strain>
    </source>
</reference>
<sequence>MDIGHVLTPRIIGQPDVAAVDIARCFHPSYVQVTDGVVSDCSEFVEHSTQVLRGALIDLPDAGLATLIGAGEVLERSIGTRRTDGAR</sequence>
<dbReference type="RefSeq" id="WP_073450148.1">
    <property type="nucleotide sequence ID" value="NZ_FRBK01000041.1"/>
</dbReference>
<accession>A0A9X8R0F0</accession>
<proteinExistence type="predicted"/>
<protein>
    <submittedName>
        <fullName evidence="1">Uncharacterized protein</fullName>
    </submittedName>
</protein>
<dbReference type="Proteomes" id="UP000184388">
    <property type="component" value="Unassembled WGS sequence"/>
</dbReference>
<gene>
    <name evidence="1" type="ORF">SAMN05216268_1415</name>
</gene>
<dbReference type="EMBL" id="FRBK01000041">
    <property type="protein sequence ID" value="SHN33859.1"/>
    <property type="molecule type" value="Genomic_DNA"/>
</dbReference>
<dbReference type="AlphaFoldDB" id="A0A9X8R0F0"/>
<evidence type="ECO:0000313" key="2">
    <source>
        <dbReference type="Proteomes" id="UP000184388"/>
    </source>
</evidence>